<dbReference type="PANTHER" id="PTHR11432:SF3">
    <property type="entry name" value="NADH-UBIQUINONE OXIDOREDUCTASE CHAIN 1"/>
    <property type="match status" value="1"/>
</dbReference>
<comment type="similarity">
    <text evidence="3">Belongs to the universal ribosomal protein uS15 family.</text>
</comment>
<evidence type="ECO:0000256" key="1">
    <source>
        <dbReference type="ARBA" id="ARBA00004141"/>
    </source>
</evidence>
<dbReference type="AlphaFoldDB" id="A0AA38VV82"/>
<dbReference type="EMBL" id="JARYMX010000065">
    <property type="protein sequence ID" value="KAJ9536087.1"/>
    <property type="molecule type" value="Genomic_DNA"/>
</dbReference>
<feature type="transmembrane region" description="Helical" evidence="25">
    <location>
        <begin position="520"/>
        <end position="539"/>
    </location>
</feature>
<dbReference type="GO" id="GO:0006412">
    <property type="term" value="P:translation"/>
    <property type="evidence" value="ECO:0007669"/>
    <property type="project" value="InterPro"/>
</dbReference>
<dbReference type="Gene3D" id="1.10.645.10">
    <property type="entry name" value="Cytochrome-c3 Hydrogenase, chain B"/>
    <property type="match status" value="1"/>
</dbReference>
<dbReference type="PROSITE" id="PS00535">
    <property type="entry name" value="COMPLEX1_49K"/>
    <property type="match status" value="1"/>
</dbReference>
<feature type="domain" description="4Fe-4S ferredoxin-type" evidence="26">
    <location>
        <begin position="886"/>
        <end position="915"/>
    </location>
</feature>
<dbReference type="InterPro" id="IPR001135">
    <property type="entry name" value="NADH_Q_OxRdtase_suD"/>
</dbReference>
<comment type="subcellular location">
    <subcellularLocation>
        <location evidence="24">Cell membrane</location>
        <topology evidence="24">Multi-pass membrane protein</topology>
    </subcellularLocation>
    <subcellularLocation>
        <location evidence="1">Membrane</location>
        <topology evidence="1">Multi-pass membrane protein</topology>
    </subcellularLocation>
</comment>
<dbReference type="PROSITE" id="PS00668">
    <property type="entry name" value="COMPLEX1_ND1_2"/>
    <property type="match status" value="1"/>
</dbReference>
<feature type="transmembrane region" description="Helical" evidence="25">
    <location>
        <begin position="702"/>
        <end position="726"/>
    </location>
</feature>
<dbReference type="Pfam" id="PF00312">
    <property type="entry name" value="Ribosomal_S15"/>
    <property type="match status" value="1"/>
</dbReference>
<dbReference type="Pfam" id="PF00146">
    <property type="entry name" value="NADHdh"/>
    <property type="match status" value="1"/>
</dbReference>
<dbReference type="InterPro" id="IPR009068">
    <property type="entry name" value="uS15_NS1_RNA-bd_sf"/>
</dbReference>
<dbReference type="InterPro" id="IPR018086">
    <property type="entry name" value="NADH_UbQ_OxRdtase_su1_CS"/>
</dbReference>
<dbReference type="Gene3D" id="3.30.70.3270">
    <property type="match status" value="1"/>
</dbReference>
<dbReference type="GO" id="GO:0003735">
    <property type="term" value="F:structural constituent of ribosome"/>
    <property type="evidence" value="ECO:0007669"/>
    <property type="project" value="InterPro"/>
</dbReference>
<evidence type="ECO:0000256" key="24">
    <source>
        <dbReference type="RuleBase" id="RU000471"/>
    </source>
</evidence>
<dbReference type="SMART" id="SM01387">
    <property type="entry name" value="Ribosomal_S15"/>
    <property type="match status" value="1"/>
</dbReference>
<evidence type="ECO:0000256" key="4">
    <source>
        <dbReference type="ARBA" id="ARBA00010535"/>
    </source>
</evidence>
<keyword evidence="12" id="KW-0677">Repeat</keyword>
<evidence type="ECO:0000256" key="17">
    <source>
        <dbReference type="ARBA" id="ARBA00022989"/>
    </source>
</evidence>
<gene>
    <name evidence="27" type="ORF">OSB04_un000743</name>
</gene>
<evidence type="ECO:0000256" key="9">
    <source>
        <dbReference type="ARBA" id="ARBA00022692"/>
    </source>
</evidence>
<dbReference type="InterPro" id="IPR001694">
    <property type="entry name" value="NADH_UbQ_OxRdtase_su1/FPO"/>
</dbReference>
<evidence type="ECO:0000256" key="18">
    <source>
        <dbReference type="ARBA" id="ARBA00023004"/>
    </source>
</evidence>
<dbReference type="CDD" id="cd00353">
    <property type="entry name" value="Ribosomal_S15p_S13e"/>
    <property type="match status" value="1"/>
</dbReference>
<dbReference type="InterPro" id="IPR014029">
    <property type="entry name" value="NADH_UbQ_OxRdtase_49kDa_CS"/>
</dbReference>
<evidence type="ECO:0000256" key="22">
    <source>
        <dbReference type="ARBA" id="ARBA00023136"/>
    </source>
</evidence>
<evidence type="ECO:0000256" key="13">
    <source>
        <dbReference type="ARBA" id="ARBA00022857"/>
    </source>
</evidence>
<keyword evidence="10" id="KW-0874">Quinone</keyword>
<evidence type="ECO:0000256" key="15">
    <source>
        <dbReference type="ARBA" id="ARBA00022967"/>
    </source>
</evidence>
<keyword evidence="28" id="KW-1185">Reference proteome</keyword>
<evidence type="ECO:0000313" key="28">
    <source>
        <dbReference type="Proteomes" id="UP001172457"/>
    </source>
</evidence>
<dbReference type="SUPFAM" id="SSF47060">
    <property type="entry name" value="S15/NS1 RNA-binding domain"/>
    <property type="match status" value="1"/>
</dbReference>
<evidence type="ECO:0000256" key="21">
    <source>
        <dbReference type="ARBA" id="ARBA00023078"/>
    </source>
</evidence>
<dbReference type="GO" id="GO:0008137">
    <property type="term" value="F:NADH dehydrogenase (ubiquinone) activity"/>
    <property type="evidence" value="ECO:0007669"/>
    <property type="project" value="InterPro"/>
</dbReference>
<keyword evidence="9 24" id="KW-0812">Transmembrane</keyword>
<keyword evidence="16" id="KW-0689">Ribosomal protein</keyword>
<evidence type="ECO:0000256" key="25">
    <source>
        <dbReference type="SAM" id="Phobius"/>
    </source>
</evidence>
<dbReference type="PROSITE" id="PS00198">
    <property type="entry name" value="4FE4S_FER_1"/>
    <property type="match status" value="1"/>
</dbReference>
<keyword evidence="13" id="KW-0521">NADP</keyword>
<keyword evidence="17 25" id="KW-1133">Transmembrane helix</keyword>
<comment type="similarity">
    <text evidence="4 24">Belongs to the complex I subunit 1 family.</text>
</comment>
<keyword evidence="6" id="KW-0004">4Fe-4S</keyword>
<dbReference type="GO" id="GO:0051287">
    <property type="term" value="F:NAD binding"/>
    <property type="evidence" value="ECO:0007669"/>
    <property type="project" value="InterPro"/>
</dbReference>
<feature type="transmembrane region" description="Helical" evidence="25">
    <location>
        <begin position="545"/>
        <end position="571"/>
    </location>
</feature>
<evidence type="ECO:0000256" key="11">
    <source>
        <dbReference type="ARBA" id="ARBA00022723"/>
    </source>
</evidence>
<dbReference type="PANTHER" id="PTHR11432">
    <property type="entry name" value="NADH DEHYDROGENASE SUBUNIT 1"/>
    <property type="match status" value="1"/>
</dbReference>
<dbReference type="GO" id="GO:0005840">
    <property type="term" value="C:ribosome"/>
    <property type="evidence" value="ECO:0007669"/>
    <property type="project" value="UniProtKB-KW"/>
</dbReference>
<dbReference type="Proteomes" id="UP001172457">
    <property type="component" value="Unassembled WGS sequence"/>
</dbReference>
<evidence type="ECO:0000256" key="19">
    <source>
        <dbReference type="ARBA" id="ARBA00023014"/>
    </source>
</evidence>
<dbReference type="NCBIfam" id="NF005649">
    <property type="entry name" value="PRK07415.1"/>
    <property type="match status" value="1"/>
</dbReference>
<dbReference type="GO" id="GO:0051539">
    <property type="term" value="F:4 iron, 4 sulfur cluster binding"/>
    <property type="evidence" value="ECO:0007669"/>
    <property type="project" value="UniProtKB-KW"/>
</dbReference>
<keyword evidence="15" id="KW-1278">Translocase</keyword>
<keyword evidence="5" id="KW-0813">Transport</keyword>
<dbReference type="NCBIfam" id="TIGR00403">
    <property type="entry name" value="ndhI"/>
    <property type="match status" value="1"/>
</dbReference>
<dbReference type="NCBIfam" id="NF004739">
    <property type="entry name" value="PRK06075.1"/>
    <property type="match status" value="1"/>
</dbReference>
<evidence type="ECO:0000313" key="27">
    <source>
        <dbReference type="EMBL" id="KAJ9536087.1"/>
    </source>
</evidence>
<dbReference type="Pfam" id="PF00346">
    <property type="entry name" value="Complex1_49kDa"/>
    <property type="match status" value="1"/>
</dbReference>
<dbReference type="NCBIfam" id="NF004537">
    <property type="entry name" value="PRK05888.1-3"/>
    <property type="match status" value="1"/>
</dbReference>
<keyword evidence="14" id="KW-0618">Plastoquinone</keyword>
<evidence type="ECO:0000256" key="14">
    <source>
        <dbReference type="ARBA" id="ARBA00022957"/>
    </source>
</evidence>
<dbReference type="GO" id="GO:0048038">
    <property type="term" value="F:quinone binding"/>
    <property type="evidence" value="ECO:0007669"/>
    <property type="project" value="UniProtKB-KW"/>
</dbReference>
<evidence type="ECO:0000259" key="26">
    <source>
        <dbReference type="PROSITE" id="PS51379"/>
    </source>
</evidence>
<dbReference type="HAMAP" id="MF_01350">
    <property type="entry name" value="NDH1_NuoH"/>
    <property type="match status" value="1"/>
</dbReference>
<dbReference type="GO" id="GO:0046872">
    <property type="term" value="F:metal ion binding"/>
    <property type="evidence" value="ECO:0007669"/>
    <property type="project" value="UniProtKB-KW"/>
</dbReference>
<evidence type="ECO:0000256" key="23">
    <source>
        <dbReference type="ARBA" id="ARBA00023274"/>
    </source>
</evidence>
<keyword evidence="21" id="KW-0793">Thylakoid</keyword>
<dbReference type="PROSITE" id="PS00667">
    <property type="entry name" value="COMPLEX1_ND1_1"/>
    <property type="match status" value="1"/>
</dbReference>
<dbReference type="InterPro" id="IPR000589">
    <property type="entry name" value="Ribosomal_uS15"/>
</dbReference>
<keyword evidence="23" id="KW-0687">Ribonucleoprotein</keyword>
<evidence type="ECO:0000256" key="3">
    <source>
        <dbReference type="ARBA" id="ARBA00008434"/>
    </source>
</evidence>
<evidence type="ECO:0000256" key="20">
    <source>
        <dbReference type="ARBA" id="ARBA00023027"/>
    </source>
</evidence>
<dbReference type="InterPro" id="IPR029014">
    <property type="entry name" value="NiFe-Hase_large"/>
</dbReference>
<evidence type="ECO:0000256" key="16">
    <source>
        <dbReference type="ARBA" id="ARBA00022980"/>
    </source>
</evidence>
<organism evidence="27 28">
    <name type="scientific">Centaurea solstitialis</name>
    <name type="common">yellow star-thistle</name>
    <dbReference type="NCBI Taxonomy" id="347529"/>
    <lineage>
        <taxon>Eukaryota</taxon>
        <taxon>Viridiplantae</taxon>
        <taxon>Streptophyta</taxon>
        <taxon>Embryophyta</taxon>
        <taxon>Tracheophyta</taxon>
        <taxon>Spermatophyta</taxon>
        <taxon>Magnoliopsida</taxon>
        <taxon>eudicotyledons</taxon>
        <taxon>Gunneridae</taxon>
        <taxon>Pentapetalae</taxon>
        <taxon>asterids</taxon>
        <taxon>campanulids</taxon>
        <taxon>Asterales</taxon>
        <taxon>Asteraceae</taxon>
        <taxon>Carduoideae</taxon>
        <taxon>Cardueae</taxon>
        <taxon>Centaureinae</taxon>
        <taxon>Centaurea</taxon>
    </lineage>
</organism>
<proteinExistence type="inferred from homology"/>
<comment type="similarity">
    <text evidence="2">Belongs to the complex I 49 kDa subunit family.</text>
</comment>
<dbReference type="HAMAP" id="MF_01351">
    <property type="entry name" value="NDH1_NuoI"/>
    <property type="match status" value="1"/>
</dbReference>
<evidence type="ECO:0000256" key="5">
    <source>
        <dbReference type="ARBA" id="ARBA00022448"/>
    </source>
</evidence>
<keyword evidence="11" id="KW-0479">Metal-binding</keyword>
<dbReference type="Pfam" id="PF13187">
    <property type="entry name" value="Fer4_9"/>
    <property type="match status" value="1"/>
</dbReference>
<dbReference type="HAMAP" id="MF_01358">
    <property type="entry name" value="NDH1_NuoD"/>
    <property type="match status" value="1"/>
</dbReference>
<dbReference type="GO" id="GO:0009060">
    <property type="term" value="P:aerobic respiration"/>
    <property type="evidence" value="ECO:0007669"/>
    <property type="project" value="TreeGrafter"/>
</dbReference>
<dbReference type="GO" id="GO:0003954">
    <property type="term" value="F:NADH dehydrogenase activity"/>
    <property type="evidence" value="ECO:0007669"/>
    <property type="project" value="TreeGrafter"/>
</dbReference>
<dbReference type="InterPro" id="IPR017900">
    <property type="entry name" value="4Fe4S_Fe_S_CS"/>
</dbReference>
<evidence type="ECO:0000256" key="12">
    <source>
        <dbReference type="ARBA" id="ARBA00022737"/>
    </source>
</evidence>
<keyword evidence="20 24" id="KW-0520">NAD</keyword>
<dbReference type="GO" id="GO:1990904">
    <property type="term" value="C:ribonucleoprotein complex"/>
    <property type="evidence" value="ECO:0007669"/>
    <property type="project" value="UniProtKB-KW"/>
</dbReference>
<evidence type="ECO:0000256" key="8">
    <source>
        <dbReference type="ARBA" id="ARBA00022640"/>
    </source>
</evidence>
<dbReference type="InterPro" id="IPR022885">
    <property type="entry name" value="NDH1_su_D/H"/>
</dbReference>
<sequence>MVKNSFISIILQEQEENKENRGSVEFQVVSFTNKIRRLTSHLELHKKDYLSQRGLRKILGKHGEDVIDCEPILGYLHRGMEKIAENRTIIQYLPYVTRWDYLATMFTEAITVNAPEQLGNIQVPKRASYIRVIMLELSRIASHLLWLGPFMADIGAQTPFFYIFRERELIYDLFEAATGMRMMHNFFRIGGVTADLPHGWIDKCLDFCDYFLTGIAEYQKLITQNPVFLERVEGVGIIGGEEAINWGLSGPMLRASGIQWDLRKVDHYECYDEFDWEVQWQKEGDSLARYLVRISEMTESIKIIQQALEGIPGGPYENLEIHRFDRVKDNVWNEFDYRFISKKPSPTFELSKQELYARVEAPKGELGIFLIGDKGVFPWRYKIRPPGFINLQILPQLVKRMKLADIMTILGSIDIIMEKLIVKMIIDPTEVQAINSFSRLESLKEVYGIIWVLIPIFTPILGIIIGVLVIVWLEREISAGIQQRIGPEYAGPLGILQALADGTKLLLKENLLPSRGDTRLFSIGPSIAVISILLSYLVIPFGYHLVLADLSIGVFLWIAISSIAPVGLLMSGYGSNNKYSFLGGLRAAAQSISYEIPLTLCVLSISLHLFVTFEEPYEMKISCTVLLSTVDIVEAQSKYGFLGWNLWRQPIGFLVFLISSLAECERLPFDLPEAEEELVAGYQTEYSGIKFGLFYVASYLNLLVSSLFVTVLYLGGWNLSIPYIFVPELFEITKRGRVFGTIIGIFITLAKTYLFLFIPIATRWTLPRLRMDQLLNLGWKFLLPISLDIHDMLPMVTEFMNYGQQTVRAARYIGQGFMITLSHANRLPVTIQYPYEKLITSERFRGRIHFEFDKCIACEVCVRVCPIDLPVVDWKLETDIKKKRLLNYSIDFGICIFCGNCVEYCPTNCLSMTEEYELSTYDRHELNYNQIALGRLPMSVIDDYTIRTIFNLPEIKT</sequence>
<dbReference type="SUPFAM" id="SSF54862">
    <property type="entry name" value="4Fe-4S ferredoxins"/>
    <property type="match status" value="1"/>
</dbReference>
<dbReference type="InterPro" id="IPR017896">
    <property type="entry name" value="4Fe4S_Fe-S-bd"/>
</dbReference>
<dbReference type="GO" id="GO:0005886">
    <property type="term" value="C:plasma membrane"/>
    <property type="evidence" value="ECO:0007669"/>
    <property type="project" value="UniProtKB-SubCell"/>
</dbReference>
<dbReference type="Gene3D" id="1.10.287.10">
    <property type="entry name" value="S15/NS1, RNA-binding"/>
    <property type="match status" value="1"/>
</dbReference>
<dbReference type="NCBIfam" id="TIGR01971">
    <property type="entry name" value="NuoI"/>
    <property type="match status" value="1"/>
</dbReference>
<keyword evidence="7" id="KW-0150">Chloroplast</keyword>
<evidence type="ECO:0000256" key="7">
    <source>
        <dbReference type="ARBA" id="ARBA00022528"/>
    </source>
</evidence>
<dbReference type="SUPFAM" id="SSF56762">
    <property type="entry name" value="HydB/Nqo4-like"/>
    <property type="match status" value="1"/>
</dbReference>
<keyword evidence="22 25" id="KW-0472">Membrane</keyword>
<keyword evidence="8" id="KW-0934">Plastid</keyword>
<name>A0AA38VV82_9ASTR</name>
<dbReference type="InterPro" id="IPR010226">
    <property type="entry name" value="NADH_quinone_OxRdtase_chainI"/>
</dbReference>
<accession>A0AA38VV82</accession>
<dbReference type="PROSITE" id="PS51379">
    <property type="entry name" value="4FE4S_FER_2"/>
    <property type="match status" value="2"/>
</dbReference>
<protein>
    <recommendedName>
        <fullName evidence="26">4Fe-4S ferredoxin-type domain-containing protein</fullName>
    </recommendedName>
</protein>
<comment type="caution">
    <text evidence="27">The sequence shown here is derived from an EMBL/GenBank/DDBJ whole genome shotgun (WGS) entry which is preliminary data.</text>
</comment>
<feature type="transmembrane region" description="Helical" evidence="25">
    <location>
        <begin position="446"/>
        <end position="473"/>
    </location>
</feature>
<keyword evidence="19" id="KW-0411">Iron-sulfur</keyword>
<evidence type="ECO:0000256" key="10">
    <source>
        <dbReference type="ARBA" id="ARBA00022719"/>
    </source>
</evidence>
<feature type="domain" description="4Fe-4S ferredoxin-type" evidence="26">
    <location>
        <begin position="846"/>
        <end position="875"/>
    </location>
</feature>
<keyword evidence="18" id="KW-0408">Iron</keyword>
<feature type="transmembrane region" description="Helical" evidence="25">
    <location>
        <begin position="738"/>
        <end position="761"/>
    </location>
</feature>
<evidence type="ECO:0000256" key="2">
    <source>
        <dbReference type="ARBA" id="ARBA00005769"/>
    </source>
</evidence>
<reference evidence="27" key="1">
    <citation type="submission" date="2023-03" db="EMBL/GenBank/DDBJ databases">
        <title>Chromosome-scale reference genome and RAD-based genetic map of yellow starthistle (Centaurea solstitialis) reveal putative structural variation and QTLs associated with invader traits.</title>
        <authorList>
            <person name="Reatini B."/>
            <person name="Cang F.A."/>
            <person name="Jiang Q."/>
            <person name="Mckibben M.T.W."/>
            <person name="Barker M.S."/>
            <person name="Rieseberg L.H."/>
            <person name="Dlugosch K.M."/>
        </authorList>
    </citation>
    <scope>NUCLEOTIDE SEQUENCE</scope>
    <source>
        <strain evidence="27">CAN-66</strain>
        <tissue evidence="27">Leaf</tissue>
    </source>
</reference>
<dbReference type="InterPro" id="IPR004497">
    <property type="entry name" value="NDHI"/>
</dbReference>
<evidence type="ECO:0000256" key="6">
    <source>
        <dbReference type="ARBA" id="ARBA00022485"/>
    </source>
</evidence>
<dbReference type="FunFam" id="3.30.70.3270:FF:000006">
    <property type="entry name" value="NAD(P)H-quinone oxidoreductase subunit I, chloroplastic"/>
    <property type="match status" value="1"/>
</dbReference>